<proteinExistence type="predicted"/>
<dbReference type="InterPro" id="IPR018076">
    <property type="entry name" value="T2SS_GspF_dom"/>
</dbReference>
<dbReference type="GO" id="GO:0005886">
    <property type="term" value="C:plasma membrane"/>
    <property type="evidence" value="ECO:0007669"/>
    <property type="project" value="UniProtKB-SubCell"/>
</dbReference>
<evidence type="ECO:0000256" key="2">
    <source>
        <dbReference type="ARBA" id="ARBA00022475"/>
    </source>
</evidence>
<feature type="transmembrane region" description="Helical" evidence="6">
    <location>
        <begin position="236"/>
        <end position="254"/>
    </location>
</feature>
<dbReference type="AlphaFoldDB" id="A0AB39IAW5"/>
<accession>A0AB39IAW5</accession>
<evidence type="ECO:0000256" key="1">
    <source>
        <dbReference type="ARBA" id="ARBA00004651"/>
    </source>
</evidence>
<evidence type="ECO:0000313" key="8">
    <source>
        <dbReference type="EMBL" id="XDK39674.1"/>
    </source>
</evidence>
<feature type="transmembrane region" description="Helical" evidence="6">
    <location>
        <begin position="76"/>
        <end position="109"/>
    </location>
</feature>
<reference evidence="8" key="1">
    <citation type="submission" date="2024-07" db="EMBL/GenBank/DDBJ databases">
        <title>Identification and characteristics of a novel species of coltsfoot's symbiotic bacteria.</title>
        <authorList>
            <person name="Juszczyk A."/>
            <person name="Jasielczuk I."/>
            <person name="Gurgul A."/>
            <person name="Rogala M."/>
            <person name="Kowalczyk A."/>
            <person name="Szmatola T."/>
            <person name="Kosecka-Strojek M."/>
            <person name="Arent Z."/>
            <person name="Latowski D."/>
        </authorList>
    </citation>
    <scope>NUCLEOTIDE SEQUENCE</scope>
    <source>
        <strain evidence="8">Hg7Tf</strain>
    </source>
</reference>
<dbReference type="PANTHER" id="PTHR35007:SF1">
    <property type="entry name" value="PILUS ASSEMBLY PROTEIN"/>
    <property type="match status" value="1"/>
</dbReference>
<comment type="subcellular location">
    <subcellularLocation>
        <location evidence="1">Cell membrane</location>
        <topology evidence="1">Multi-pass membrane protein</topology>
    </subcellularLocation>
</comment>
<keyword evidence="5 6" id="KW-0472">Membrane</keyword>
<feature type="domain" description="Type II secretion system protein GspF" evidence="7">
    <location>
        <begin position="128"/>
        <end position="253"/>
    </location>
</feature>
<gene>
    <name evidence="8" type="ORF">AB4Y39_19105</name>
</gene>
<evidence type="ECO:0000256" key="5">
    <source>
        <dbReference type="ARBA" id="ARBA00023136"/>
    </source>
</evidence>
<dbReference type="EMBL" id="CP162607">
    <property type="protein sequence ID" value="XDK39674.1"/>
    <property type="molecule type" value="Genomic_DNA"/>
</dbReference>
<organism evidence="8">
    <name type="scientific">Pseudomonas sp. Hg7Tf</name>
    <dbReference type="NCBI Taxonomy" id="3236988"/>
    <lineage>
        <taxon>Bacteria</taxon>
        <taxon>Pseudomonadati</taxon>
        <taxon>Pseudomonadota</taxon>
        <taxon>Gammaproteobacteria</taxon>
        <taxon>Pseudomonadales</taxon>
        <taxon>Pseudomonadaceae</taxon>
        <taxon>Pseudomonas</taxon>
    </lineage>
</organism>
<keyword evidence="3 6" id="KW-0812">Transmembrane</keyword>
<dbReference type="Gene3D" id="1.20.81.30">
    <property type="entry name" value="Type II secretion system (T2SS), domain F"/>
    <property type="match status" value="1"/>
</dbReference>
<dbReference type="Pfam" id="PF00482">
    <property type="entry name" value="T2SSF"/>
    <property type="match status" value="1"/>
</dbReference>
<sequence>MMIGALLGIICLGLLGFSIRLFYSGLRKAGTERTLDRLGRVQTASTLAPAGRDWLDRLLQRAGLERRNDHLLSCLAAWALLSLLIALAMGWAFGAVLLLTGPLLFRLYLGWRYHRRVQRMIEQLPVLLDHCVRSLKSGRTLSDAVLGGIAVSRQPLQGAMQRVRRNVQMGVSLDDAMQDLAELYEQDELRLFALGLRINHRYGGNASELLENLIKLIREREQGARQLRAMTGETRMTAIVLGLLPVGMASYFLLSNPKYLLTMWHDSHGQFMLLGAFGLQVFGCLALWRMLRSI</sequence>
<evidence type="ECO:0000256" key="3">
    <source>
        <dbReference type="ARBA" id="ARBA00022692"/>
    </source>
</evidence>
<name>A0AB39IAW5_9PSED</name>
<evidence type="ECO:0000256" key="4">
    <source>
        <dbReference type="ARBA" id="ARBA00022989"/>
    </source>
</evidence>
<dbReference type="InterPro" id="IPR042094">
    <property type="entry name" value="T2SS_GspF_sf"/>
</dbReference>
<evidence type="ECO:0000256" key="6">
    <source>
        <dbReference type="SAM" id="Phobius"/>
    </source>
</evidence>
<evidence type="ECO:0000259" key="7">
    <source>
        <dbReference type="Pfam" id="PF00482"/>
    </source>
</evidence>
<keyword evidence="4 6" id="KW-1133">Transmembrane helix</keyword>
<feature type="transmembrane region" description="Helical" evidence="6">
    <location>
        <begin position="269"/>
        <end position="288"/>
    </location>
</feature>
<dbReference type="PANTHER" id="PTHR35007">
    <property type="entry name" value="INTEGRAL MEMBRANE PROTEIN-RELATED"/>
    <property type="match status" value="1"/>
</dbReference>
<keyword evidence="2" id="KW-1003">Cell membrane</keyword>
<dbReference type="RefSeq" id="WP_177409679.1">
    <property type="nucleotide sequence ID" value="NZ_CP162607.1"/>
</dbReference>
<protein>
    <submittedName>
        <fullName evidence="8">Type II secretion system F family protein</fullName>
    </submittedName>
</protein>